<feature type="region of interest" description="Disordered" evidence="1">
    <location>
        <begin position="87"/>
        <end position="112"/>
    </location>
</feature>
<name>A0A5N6TVC4_ASPAV</name>
<dbReference type="SUPFAM" id="SSF109604">
    <property type="entry name" value="HD-domain/PDEase-like"/>
    <property type="match status" value="1"/>
</dbReference>
<dbReference type="EMBL" id="ML742097">
    <property type="protein sequence ID" value="KAE8150328.1"/>
    <property type="molecule type" value="Genomic_DNA"/>
</dbReference>
<dbReference type="OrthoDB" id="16547at2759"/>
<gene>
    <name evidence="3" type="ORF">BDV25DRAFT_172264</name>
</gene>
<feature type="domain" description="HD/PDEase" evidence="2">
    <location>
        <begin position="19"/>
        <end position="191"/>
    </location>
</feature>
<dbReference type="SMART" id="SM00471">
    <property type="entry name" value="HDc"/>
    <property type="match status" value="1"/>
</dbReference>
<dbReference type="Gene3D" id="1.10.3210.50">
    <property type="match status" value="1"/>
</dbReference>
<dbReference type="PANTHER" id="PTHR33594:SF1">
    <property type="entry name" value="HD_PDEASE DOMAIN-CONTAINING PROTEIN"/>
    <property type="match status" value="1"/>
</dbReference>
<keyword evidence="4" id="KW-1185">Reference proteome</keyword>
<dbReference type="Proteomes" id="UP000325780">
    <property type="component" value="Unassembled WGS sequence"/>
</dbReference>
<protein>
    <recommendedName>
        <fullName evidence="2">HD/PDEase domain-containing protein</fullName>
    </recommendedName>
</protein>
<dbReference type="PANTHER" id="PTHR33594">
    <property type="entry name" value="SUPERFAMILY HYDROLASE, PUTATIVE (AFU_ORTHOLOGUE AFUA_1G03035)-RELATED"/>
    <property type="match status" value="1"/>
</dbReference>
<evidence type="ECO:0000313" key="3">
    <source>
        <dbReference type="EMBL" id="KAE8150328.1"/>
    </source>
</evidence>
<dbReference type="CDD" id="cd00077">
    <property type="entry name" value="HDc"/>
    <property type="match status" value="1"/>
</dbReference>
<evidence type="ECO:0000256" key="1">
    <source>
        <dbReference type="SAM" id="MobiDB-lite"/>
    </source>
</evidence>
<proteinExistence type="predicted"/>
<evidence type="ECO:0000313" key="4">
    <source>
        <dbReference type="Proteomes" id="UP000325780"/>
    </source>
</evidence>
<evidence type="ECO:0000259" key="2">
    <source>
        <dbReference type="SMART" id="SM00471"/>
    </source>
</evidence>
<dbReference type="InterPro" id="IPR003607">
    <property type="entry name" value="HD/PDEase_dom"/>
</dbReference>
<dbReference type="Gene3D" id="1.10.472.50">
    <property type="entry name" value="HD-domain/PDEase-like"/>
    <property type="match status" value="1"/>
</dbReference>
<sequence length="259" mass="28850">MEKYTTLQTFIQKTMSSHDPSHNPSHVTRVVNLAQRILTKETDLSPNSTLNTDVVVLAALLHDISDRKYLSHVKSIISELLSTSIPSSISTSTSNTTTSPSTSNTPSKKPIQDENETITAQNLVYHVLLAHGISADLAEKVQTVVSAVSYSTEKKDPGYVRAVLEMHSELGIVQDADRLDAIGAVGIGRCFTFLGAKGKEYCEDGRWEMGNAIEHFGEKLELLEGMMKTRSGREMARVRSERLREFRKWWEEEMSDSGF</sequence>
<reference evidence="3 4" key="1">
    <citation type="submission" date="2019-04" db="EMBL/GenBank/DDBJ databases">
        <title>Friends and foes A comparative genomics study of 23 Aspergillus species from section Flavi.</title>
        <authorList>
            <consortium name="DOE Joint Genome Institute"/>
            <person name="Kjaerbolling I."/>
            <person name="Vesth T."/>
            <person name="Frisvad J.C."/>
            <person name="Nybo J.L."/>
            <person name="Theobald S."/>
            <person name="Kildgaard S."/>
            <person name="Isbrandt T."/>
            <person name="Kuo A."/>
            <person name="Sato A."/>
            <person name="Lyhne E.K."/>
            <person name="Kogle M.E."/>
            <person name="Wiebenga A."/>
            <person name="Kun R.S."/>
            <person name="Lubbers R.J."/>
            <person name="Makela M.R."/>
            <person name="Barry K."/>
            <person name="Chovatia M."/>
            <person name="Clum A."/>
            <person name="Daum C."/>
            <person name="Haridas S."/>
            <person name="He G."/>
            <person name="LaButti K."/>
            <person name="Lipzen A."/>
            <person name="Mondo S."/>
            <person name="Riley R."/>
            <person name="Salamov A."/>
            <person name="Simmons B.A."/>
            <person name="Magnuson J.K."/>
            <person name="Henrissat B."/>
            <person name="Mortensen U.H."/>
            <person name="Larsen T.O."/>
            <person name="Devries R.P."/>
            <person name="Grigoriev I.V."/>
            <person name="Machida M."/>
            <person name="Baker S.E."/>
            <person name="Andersen M.R."/>
        </authorList>
    </citation>
    <scope>NUCLEOTIDE SEQUENCE [LARGE SCALE GENOMIC DNA]</scope>
    <source>
        <strain evidence="3 4">IBT 18842</strain>
    </source>
</reference>
<accession>A0A5N6TVC4</accession>
<feature type="compositionally biased region" description="Low complexity" evidence="1">
    <location>
        <begin position="87"/>
        <end position="107"/>
    </location>
</feature>
<organism evidence="3 4">
    <name type="scientific">Aspergillus avenaceus</name>
    <dbReference type="NCBI Taxonomy" id="36643"/>
    <lineage>
        <taxon>Eukaryota</taxon>
        <taxon>Fungi</taxon>
        <taxon>Dikarya</taxon>
        <taxon>Ascomycota</taxon>
        <taxon>Pezizomycotina</taxon>
        <taxon>Eurotiomycetes</taxon>
        <taxon>Eurotiomycetidae</taxon>
        <taxon>Eurotiales</taxon>
        <taxon>Aspergillaceae</taxon>
        <taxon>Aspergillus</taxon>
        <taxon>Aspergillus subgen. Circumdati</taxon>
    </lineage>
</organism>
<dbReference type="AlphaFoldDB" id="A0A5N6TVC4"/>